<protein>
    <submittedName>
        <fullName evidence="1">Uncharacterized protein</fullName>
    </submittedName>
</protein>
<reference evidence="1 2" key="1">
    <citation type="submission" date="2023-11" db="EMBL/GenBank/DDBJ databases">
        <title>Halocaridina rubra genome assembly.</title>
        <authorList>
            <person name="Smith C."/>
        </authorList>
    </citation>
    <scope>NUCLEOTIDE SEQUENCE [LARGE SCALE GENOMIC DNA]</scope>
    <source>
        <strain evidence="1">EP-1</strain>
        <tissue evidence="1">Whole</tissue>
    </source>
</reference>
<organism evidence="1 2">
    <name type="scientific">Halocaridina rubra</name>
    <name type="common">Hawaiian red shrimp</name>
    <dbReference type="NCBI Taxonomy" id="373956"/>
    <lineage>
        <taxon>Eukaryota</taxon>
        <taxon>Metazoa</taxon>
        <taxon>Ecdysozoa</taxon>
        <taxon>Arthropoda</taxon>
        <taxon>Crustacea</taxon>
        <taxon>Multicrustacea</taxon>
        <taxon>Malacostraca</taxon>
        <taxon>Eumalacostraca</taxon>
        <taxon>Eucarida</taxon>
        <taxon>Decapoda</taxon>
        <taxon>Pleocyemata</taxon>
        <taxon>Caridea</taxon>
        <taxon>Atyoidea</taxon>
        <taxon>Atyidae</taxon>
        <taxon>Halocaridina</taxon>
    </lineage>
</organism>
<sequence length="131" mass="15266">MEACRTVCTWAAKANFRQYKRKNAEYELHIDESGLAIQCQEDGNSFNVRERFFKPDELVGCVCMKAGVEEPRKHLAFFTVYAYPLASTSSKKKKRTRIALTFEVDKEDSYEKNLEIASNWRTSIYLAIRKH</sequence>
<dbReference type="AlphaFoldDB" id="A0AAN8WR63"/>
<keyword evidence="2" id="KW-1185">Reference proteome</keyword>
<dbReference type="EMBL" id="JAXCGZ010015260">
    <property type="protein sequence ID" value="KAK7070692.1"/>
    <property type="molecule type" value="Genomic_DNA"/>
</dbReference>
<name>A0AAN8WR63_HALRR</name>
<evidence type="ECO:0000313" key="2">
    <source>
        <dbReference type="Proteomes" id="UP001381693"/>
    </source>
</evidence>
<evidence type="ECO:0000313" key="1">
    <source>
        <dbReference type="EMBL" id="KAK7070692.1"/>
    </source>
</evidence>
<gene>
    <name evidence="1" type="ORF">SK128_020244</name>
</gene>
<feature type="non-terminal residue" evidence="1">
    <location>
        <position position="131"/>
    </location>
</feature>
<comment type="caution">
    <text evidence="1">The sequence shown here is derived from an EMBL/GenBank/DDBJ whole genome shotgun (WGS) entry which is preliminary data.</text>
</comment>
<dbReference type="Proteomes" id="UP001381693">
    <property type="component" value="Unassembled WGS sequence"/>
</dbReference>
<proteinExistence type="predicted"/>
<accession>A0AAN8WR63</accession>